<protein>
    <recommendedName>
        <fullName evidence="1">Glycosyltransferase 2-like domain-containing protein</fullName>
    </recommendedName>
</protein>
<dbReference type="InterPro" id="IPR001173">
    <property type="entry name" value="Glyco_trans_2-like"/>
</dbReference>
<sequence>MSDTPLLSVVVPFYGVEDYLLECLQSLQAQTLRDIQVVLVDDGSPDDSIEIAEAVAASDERFQVVRQANAGLGPARNTGQAHAVGEFLTFVDSDDIVPHRAYEQMVASLRSSGSSFAVGNARRFSRTSGVRQSWAHARPCAKDAIATHILERPTLAYDRMVWNKIYRRDFYEEYRYAFPPIKYEDWPVTMRAHLDALTVDVLKTPTYYWRERESGDSITQQVFKYENLLDRVISAEQVFDVLDRQASPVVRSMAHRHLLEIDMVAVAQAFAVAEASDVPRLLELSLRFVERLEPPHSGESRYNTLQYHALKAGDADLLRELAIFRDAGGLAGGTSVSRSRLKPWRWNLNYPGRTHRATPNNLYELPFTALKLQTLVTSARATSERLDIEATAQIGHLQAGDDDAVAVNLVNGITRIPLEVETFDTIDAFRGRSRVGLRFGVDLESLRGRHDLVWPLRFEVTRTSAGVTRTSPLTGAGAGSAQYPQGAFFGPSQFLQPGLTSGNVYCIHRVAFPTVVEVLEASDGAFVVRGTIAEPARNAAVVVVRPDGALTFPATLESGLDGIQHFTARLDPAVVLDGDSSDDPFLHTATRRVAMRTEFGDVDLTWPGYDADVEITQDGRRVALTRSRFGNATLTFGPLVPHVDSARQVGDDLLLEGTHLGLPVQEGLMWRLYLPDSDEHLDIPVAVDVDGSRWSSRTTLSSLLPDVDRPTQPGAPAADYSLFFQTQGYDTPAPIVPSALGALPIERLVAGRNVLVTSIAGSTRVQVR</sequence>
<dbReference type="InterPro" id="IPR029044">
    <property type="entry name" value="Nucleotide-diphossugar_trans"/>
</dbReference>
<gene>
    <name evidence="2" type="ORF">HX89_10325</name>
</gene>
<dbReference type="OrthoDB" id="8549922at2"/>
<dbReference type="RefSeq" id="WP_038568964.1">
    <property type="nucleotide sequence ID" value="NZ_CP008889.1"/>
</dbReference>
<dbReference type="Gene3D" id="3.90.550.10">
    <property type="entry name" value="Spore Coat Polysaccharide Biosynthesis Protein SpsA, Chain A"/>
    <property type="match status" value="1"/>
</dbReference>
<dbReference type="EMBL" id="CP008889">
    <property type="protein sequence ID" value="AIF41273.1"/>
    <property type="molecule type" value="Genomic_DNA"/>
</dbReference>
<feature type="domain" description="Glycosyltransferase 2-like" evidence="1">
    <location>
        <begin position="8"/>
        <end position="174"/>
    </location>
</feature>
<dbReference type="eggNOG" id="COG1216">
    <property type="taxonomic scope" value="Bacteria"/>
</dbReference>
<dbReference type="GO" id="GO:0016758">
    <property type="term" value="F:hexosyltransferase activity"/>
    <property type="evidence" value="ECO:0007669"/>
    <property type="project" value="UniProtKB-ARBA"/>
</dbReference>
<dbReference type="AlphaFoldDB" id="A0A075JMC4"/>
<dbReference type="Pfam" id="PF00535">
    <property type="entry name" value="Glycos_transf_2"/>
    <property type="match status" value="1"/>
</dbReference>
<dbReference type="GeneID" id="41841517"/>
<reference evidence="2 3" key="1">
    <citation type="submission" date="2014-07" db="EMBL/GenBank/DDBJ databases">
        <title>Genome Sequencing of Dermacoccus nishinomiyaensis.</title>
        <authorList>
            <person name="Hong K.W."/>
            <person name="Chan K.G."/>
        </authorList>
    </citation>
    <scope>NUCLEOTIDE SEQUENCE [LARGE SCALE GENOMIC DNA]</scope>
    <source>
        <strain evidence="2 3">M25</strain>
    </source>
</reference>
<proteinExistence type="predicted"/>
<evidence type="ECO:0000313" key="3">
    <source>
        <dbReference type="Proteomes" id="UP000027986"/>
    </source>
</evidence>
<dbReference type="PANTHER" id="PTHR22916">
    <property type="entry name" value="GLYCOSYLTRANSFERASE"/>
    <property type="match status" value="1"/>
</dbReference>
<dbReference type="KEGG" id="dni:HX89_10325"/>
<dbReference type="SUPFAM" id="SSF53448">
    <property type="entry name" value="Nucleotide-diphospho-sugar transferases"/>
    <property type="match status" value="1"/>
</dbReference>
<accession>A0A075JMC4</accession>
<dbReference type="PANTHER" id="PTHR22916:SF3">
    <property type="entry name" value="UDP-GLCNAC:BETAGAL BETA-1,3-N-ACETYLGLUCOSAMINYLTRANSFERASE-LIKE PROTEIN 1"/>
    <property type="match status" value="1"/>
</dbReference>
<organism evidence="2 3">
    <name type="scientific">Dermacoccus nishinomiyaensis</name>
    <dbReference type="NCBI Taxonomy" id="1274"/>
    <lineage>
        <taxon>Bacteria</taxon>
        <taxon>Bacillati</taxon>
        <taxon>Actinomycetota</taxon>
        <taxon>Actinomycetes</taxon>
        <taxon>Micrococcales</taxon>
        <taxon>Dermacoccaceae</taxon>
        <taxon>Dermacoccus</taxon>
    </lineage>
</organism>
<name>A0A075JMC4_9MICO</name>
<evidence type="ECO:0000259" key="1">
    <source>
        <dbReference type="Pfam" id="PF00535"/>
    </source>
</evidence>
<keyword evidence="3" id="KW-1185">Reference proteome</keyword>
<evidence type="ECO:0000313" key="2">
    <source>
        <dbReference type="EMBL" id="AIF41273.1"/>
    </source>
</evidence>
<dbReference type="HOGENOM" id="CLU_003394_1_0_11"/>
<dbReference type="Proteomes" id="UP000027986">
    <property type="component" value="Chromosome"/>
</dbReference>
<dbReference type="CDD" id="cd00761">
    <property type="entry name" value="Glyco_tranf_GTA_type"/>
    <property type="match status" value="1"/>
</dbReference>